<dbReference type="SUPFAM" id="SSF46785">
    <property type="entry name" value="Winged helix' DNA-binding domain"/>
    <property type="match status" value="1"/>
</dbReference>
<evidence type="ECO:0000256" key="1">
    <source>
        <dbReference type="ARBA" id="ARBA00004123"/>
    </source>
</evidence>
<comment type="similarity">
    <text evidence="2 5">Belongs to the ETS family.</text>
</comment>
<evidence type="ECO:0000256" key="3">
    <source>
        <dbReference type="ARBA" id="ARBA00023125"/>
    </source>
</evidence>
<gene>
    <name evidence="8" type="ORF">CUNI_LOCUS4930</name>
</gene>
<dbReference type="InterPro" id="IPR046328">
    <property type="entry name" value="ETS_fam"/>
</dbReference>
<dbReference type="AlphaFoldDB" id="A0A8S3YUV5"/>
<dbReference type="SMART" id="SM00413">
    <property type="entry name" value="ETS"/>
    <property type="match status" value="1"/>
</dbReference>
<dbReference type="InterPro" id="IPR000418">
    <property type="entry name" value="Ets_dom"/>
</dbReference>
<dbReference type="PANTHER" id="PTHR11849:SF304">
    <property type="entry name" value="DNA-BINDING PROTEIN D-ETS-3"/>
    <property type="match status" value="1"/>
</dbReference>
<dbReference type="InterPro" id="IPR036390">
    <property type="entry name" value="WH_DNA-bd_sf"/>
</dbReference>
<feature type="region of interest" description="Disordered" evidence="6">
    <location>
        <begin position="337"/>
        <end position="359"/>
    </location>
</feature>
<dbReference type="Gene3D" id="1.10.10.10">
    <property type="entry name" value="Winged helix-like DNA-binding domain superfamily/Winged helix DNA-binding domain"/>
    <property type="match status" value="1"/>
</dbReference>
<evidence type="ECO:0000256" key="4">
    <source>
        <dbReference type="ARBA" id="ARBA00023242"/>
    </source>
</evidence>
<dbReference type="PROSITE" id="PS50061">
    <property type="entry name" value="ETS_DOMAIN_3"/>
    <property type="match status" value="1"/>
</dbReference>
<comment type="caution">
    <text evidence="8">The sequence shown here is derived from an EMBL/GenBank/DDBJ whole genome shotgun (WGS) entry which is preliminary data.</text>
</comment>
<dbReference type="InterPro" id="IPR036388">
    <property type="entry name" value="WH-like_DNA-bd_sf"/>
</dbReference>
<dbReference type="PROSITE" id="PS00345">
    <property type="entry name" value="ETS_DOMAIN_1"/>
    <property type="match status" value="1"/>
</dbReference>
<organism evidence="8 9">
    <name type="scientific">Candidula unifasciata</name>
    <dbReference type="NCBI Taxonomy" id="100452"/>
    <lineage>
        <taxon>Eukaryota</taxon>
        <taxon>Metazoa</taxon>
        <taxon>Spiralia</taxon>
        <taxon>Lophotrochozoa</taxon>
        <taxon>Mollusca</taxon>
        <taxon>Gastropoda</taxon>
        <taxon>Heterobranchia</taxon>
        <taxon>Euthyneura</taxon>
        <taxon>Panpulmonata</taxon>
        <taxon>Eupulmonata</taxon>
        <taxon>Stylommatophora</taxon>
        <taxon>Helicina</taxon>
        <taxon>Helicoidea</taxon>
        <taxon>Geomitridae</taxon>
        <taxon>Candidula</taxon>
    </lineage>
</organism>
<dbReference type="GO" id="GO:0000981">
    <property type="term" value="F:DNA-binding transcription factor activity, RNA polymerase II-specific"/>
    <property type="evidence" value="ECO:0007669"/>
    <property type="project" value="TreeGrafter"/>
</dbReference>
<evidence type="ECO:0000256" key="6">
    <source>
        <dbReference type="SAM" id="MobiDB-lite"/>
    </source>
</evidence>
<keyword evidence="3 5" id="KW-0238">DNA-binding</keyword>
<feature type="non-terminal residue" evidence="8">
    <location>
        <position position="502"/>
    </location>
</feature>
<reference evidence="8" key="1">
    <citation type="submission" date="2021-04" db="EMBL/GenBank/DDBJ databases">
        <authorList>
            <consortium name="Molecular Ecology Group"/>
        </authorList>
    </citation>
    <scope>NUCLEOTIDE SEQUENCE</scope>
</reference>
<evidence type="ECO:0000259" key="7">
    <source>
        <dbReference type="PROSITE" id="PS50061"/>
    </source>
</evidence>
<feature type="region of interest" description="Disordered" evidence="6">
    <location>
        <begin position="117"/>
        <end position="139"/>
    </location>
</feature>
<dbReference type="OrthoDB" id="10067219at2759"/>
<evidence type="ECO:0000313" key="8">
    <source>
        <dbReference type="EMBL" id="CAG5119372.1"/>
    </source>
</evidence>
<accession>A0A8S3YUV5</accession>
<dbReference type="Pfam" id="PF00178">
    <property type="entry name" value="Ets"/>
    <property type="match status" value="1"/>
</dbReference>
<name>A0A8S3YUV5_9EUPU</name>
<sequence>SGQVQLWQFLLELLTDSSNDNCIKWVGNKGEFRMVDPEEVARRWGKRKNKPNMNYDKVSRAMRYYYDKMILTKVNGKRYTYSFNFRVIMRAQQHHHNPTDPAEFAELLTLLNTLPSSTGVSRSQHRSTHFDEIRPGSNNVSNRMLSGESNHSKQHLPSSNVQFLDRYGPVQNGIKHEEHLTKYQCASLISVNEDHKQNKTQSFNFNSNGSSNLVGIGERCAMMADCSPVVDNIDVLSNNLGFHEVPQQVMHSRNNSHGVGTTSPDLQGCTNVSSSCCFYSSENLASQQGVQAVTRLCTASPSDFSAPACAYEMSSLTPSVKRKLRASGNGLNSPVSPVDLPFSSDHRGSAPYHRLRSNSDSFNRQALQTRQRNLPSEPCYQLNNGIEELFSQEGKTFHTNPHGSRQDKPRASPNDYFYQELYNEAAQFFQSEQQEKVRLSHDVYRVEQEEFVPPLAGVKKQPPEDIGHQDLLPHNPQPQQVSHMFQLDPSEMQFQHWHIQSH</sequence>
<evidence type="ECO:0000256" key="2">
    <source>
        <dbReference type="ARBA" id="ARBA00005562"/>
    </source>
</evidence>
<dbReference type="PRINTS" id="PR00454">
    <property type="entry name" value="ETSDOMAIN"/>
</dbReference>
<protein>
    <recommendedName>
        <fullName evidence="7">ETS domain-containing protein</fullName>
    </recommendedName>
</protein>
<keyword evidence="4 5" id="KW-0539">Nucleus</keyword>
<proteinExistence type="inferred from homology"/>
<dbReference type="EMBL" id="CAJHNH020000694">
    <property type="protein sequence ID" value="CAG5119372.1"/>
    <property type="molecule type" value="Genomic_DNA"/>
</dbReference>
<evidence type="ECO:0000256" key="5">
    <source>
        <dbReference type="RuleBase" id="RU004019"/>
    </source>
</evidence>
<dbReference type="GO" id="GO:0005634">
    <property type="term" value="C:nucleus"/>
    <property type="evidence" value="ECO:0007669"/>
    <property type="project" value="UniProtKB-SubCell"/>
</dbReference>
<dbReference type="PANTHER" id="PTHR11849">
    <property type="entry name" value="ETS"/>
    <property type="match status" value="1"/>
</dbReference>
<dbReference type="Proteomes" id="UP000678393">
    <property type="component" value="Unassembled WGS sequence"/>
</dbReference>
<comment type="subcellular location">
    <subcellularLocation>
        <location evidence="1 5">Nucleus</location>
    </subcellularLocation>
</comment>
<evidence type="ECO:0000313" key="9">
    <source>
        <dbReference type="Proteomes" id="UP000678393"/>
    </source>
</evidence>
<dbReference type="FunFam" id="1.10.10.10:FF:000039">
    <property type="entry name" value="Friend leukemia integration 1 transcription factor"/>
    <property type="match status" value="1"/>
</dbReference>
<dbReference type="GO" id="GO:0030154">
    <property type="term" value="P:cell differentiation"/>
    <property type="evidence" value="ECO:0007669"/>
    <property type="project" value="TreeGrafter"/>
</dbReference>
<dbReference type="GO" id="GO:0043565">
    <property type="term" value="F:sequence-specific DNA binding"/>
    <property type="evidence" value="ECO:0007669"/>
    <property type="project" value="InterPro"/>
</dbReference>
<feature type="domain" description="ETS" evidence="7">
    <location>
        <begin position="4"/>
        <end position="84"/>
    </location>
</feature>
<keyword evidence="9" id="KW-1185">Reference proteome</keyword>